<organism evidence="1 2">
    <name type="scientific">Pristionchus entomophagus</name>
    <dbReference type="NCBI Taxonomy" id="358040"/>
    <lineage>
        <taxon>Eukaryota</taxon>
        <taxon>Metazoa</taxon>
        <taxon>Ecdysozoa</taxon>
        <taxon>Nematoda</taxon>
        <taxon>Chromadorea</taxon>
        <taxon>Rhabditida</taxon>
        <taxon>Rhabditina</taxon>
        <taxon>Diplogasteromorpha</taxon>
        <taxon>Diplogasteroidea</taxon>
        <taxon>Neodiplogasteridae</taxon>
        <taxon>Pristionchus</taxon>
    </lineage>
</organism>
<dbReference type="AlphaFoldDB" id="A0AAV5SR31"/>
<evidence type="ECO:0000313" key="1">
    <source>
        <dbReference type="EMBL" id="GMS85060.1"/>
    </source>
</evidence>
<dbReference type="Proteomes" id="UP001432027">
    <property type="component" value="Unassembled WGS sequence"/>
</dbReference>
<evidence type="ECO:0000313" key="2">
    <source>
        <dbReference type="Proteomes" id="UP001432027"/>
    </source>
</evidence>
<keyword evidence="2" id="KW-1185">Reference proteome</keyword>
<sequence length="294" mass="33779">KQQKRKCARCGARSVHVHSFPANAKPVLQRVWVNSLGLDDLASEREFETIRERIKRKEDIRWCEIHFDKDGLPIKDIVQLQADEEGAMLIGADTQMRNEISVMETQFSIVDEWRKKSFDTTDFSDDIIISVISQGFDVMFCILSEPYDYDSILQSLTCLDSQRAMKQTIDPNRNEKVRELMYGIFQSMHFTLTQLIEEKNEMKKIIADLTSSNVVQIKEEPGEFLDVFSNEAAPAENKSFVAPQESHVPGVIPKEEEGLETMDRLVEEANRDYLGSQSTLDITVKRETLEDGYE</sequence>
<dbReference type="EMBL" id="BTSX01000002">
    <property type="protein sequence ID" value="GMS85060.1"/>
    <property type="molecule type" value="Genomic_DNA"/>
</dbReference>
<feature type="non-terminal residue" evidence="1">
    <location>
        <position position="1"/>
    </location>
</feature>
<reference evidence="1" key="1">
    <citation type="submission" date="2023-10" db="EMBL/GenBank/DDBJ databases">
        <title>Genome assembly of Pristionchus species.</title>
        <authorList>
            <person name="Yoshida K."/>
            <person name="Sommer R.J."/>
        </authorList>
    </citation>
    <scope>NUCLEOTIDE SEQUENCE</scope>
    <source>
        <strain evidence="1">RS0144</strain>
    </source>
</reference>
<protein>
    <submittedName>
        <fullName evidence="1">Uncharacterized protein</fullName>
    </submittedName>
</protein>
<accession>A0AAV5SR31</accession>
<name>A0AAV5SR31_9BILA</name>
<gene>
    <name evidence="1" type="ORF">PENTCL1PPCAC_7235</name>
</gene>
<proteinExistence type="predicted"/>
<comment type="caution">
    <text evidence="1">The sequence shown here is derived from an EMBL/GenBank/DDBJ whole genome shotgun (WGS) entry which is preliminary data.</text>
</comment>
<feature type="non-terminal residue" evidence="1">
    <location>
        <position position="294"/>
    </location>
</feature>